<accession>A0A226EGJ0</accession>
<evidence type="ECO:0000313" key="4">
    <source>
        <dbReference type="Proteomes" id="UP000198287"/>
    </source>
</evidence>
<dbReference type="PROSITE" id="PS51186">
    <property type="entry name" value="GNAT"/>
    <property type="match status" value="1"/>
</dbReference>
<keyword evidence="1 3" id="KW-0808">Transferase</keyword>
<keyword evidence="4" id="KW-1185">Reference proteome</keyword>
<dbReference type="AlphaFoldDB" id="A0A226EGJ0"/>
<gene>
    <name evidence="3" type="ORF">Fcan01_08834</name>
</gene>
<feature type="domain" description="N-acetyltransferase" evidence="2">
    <location>
        <begin position="162"/>
        <end position="288"/>
    </location>
</feature>
<evidence type="ECO:0000256" key="1">
    <source>
        <dbReference type="RuleBase" id="RU368002"/>
    </source>
</evidence>
<dbReference type="PANTHER" id="PTHR15298">
    <property type="entry name" value="L-COA N-ACYLTRANSFERASE-RELATED"/>
    <property type="match status" value="1"/>
</dbReference>
<dbReference type="InterPro" id="IPR010313">
    <property type="entry name" value="Glycine_N-acyltransferase"/>
</dbReference>
<evidence type="ECO:0000259" key="2">
    <source>
        <dbReference type="PROSITE" id="PS51186"/>
    </source>
</evidence>
<dbReference type="GO" id="GO:0047961">
    <property type="term" value="F:glycine N-acyltransferase activity"/>
    <property type="evidence" value="ECO:0007669"/>
    <property type="project" value="InterPro"/>
</dbReference>
<dbReference type="SUPFAM" id="SSF55729">
    <property type="entry name" value="Acyl-CoA N-acyltransferases (Nat)"/>
    <property type="match status" value="1"/>
</dbReference>
<name>A0A226EGJ0_FOLCA</name>
<dbReference type="EC" id="2.3.1.-" evidence="1"/>
<dbReference type="EMBL" id="LNIX01000004">
    <property type="protein sequence ID" value="OXA56257.1"/>
    <property type="molecule type" value="Genomic_DNA"/>
</dbReference>
<protein>
    <recommendedName>
        <fullName evidence="1">Glycine N-acyltransferase-like protein</fullName>
        <ecNumber evidence="1">2.3.1.-</ecNumber>
    </recommendedName>
</protein>
<comment type="caution">
    <text evidence="3">The sequence shown here is derived from an EMBL/GenBank/DDBJ whole genome shotgun (WGS) entry which is preliminary data.</text>
</comment>
<dbReference type="OMA" id="DWISHTR"/>
<comment type="similarity">
    <text evidence="1">Belongs to the glycine N-acyltransferase family.</text>
</comment>
<dbReference type="Proteomes" id="UP000198287">
    <property type="component" value="Unassembled WGS sequence"/>
</dbReference>
<dbReference type="CDD" id="cd04301">
    <property type="entry name" value="NAT_SF"/>
    <property type="match status" value="1"/>
</dbReference>
<evidence type="ECO:0000313" key="3">
    <source>
        <dbReference type="EMBL" id="OXA56257.1"/>
    </source>
</evidence>
<organism evidence="3 4">
    <name type="scientific">Folsomia candida</name>
    <name type="common">Springtail</name>
    <dbReference type="NCBI Taxonomy" id="158441"/>
    <lineage>
        <taxon>Eukaryota</taxon>
        <taxon>Metazoa</taxon>
        <taxon>Ecdysozoa</taxon>
        <taxon>Arthropoda</taxon>
        <taxon>Hexapoda</taxon>
        <taxon>Collembola</taxon>
        <taxon>Entomobryomorpha</taxon>
        <taxon>Isotomoidea</taxon>
        <taxon>Isotomidae</taxon>
        <taxon>Proisotominae</taxon>
        <taxon>Folsomia</taxon>
    </lineage>
</organism>
<dbReference type="Gene3D" id="3.40.630.30">
    <property type="match status" value="2"/>
</dbReference>
<dbReference type="PANTHER" id="PTHR15298:SF1">
    <property type="entry name" value="GLYCINE N-ACYLTRANSFERASE-LIKE PROTEIN"/>
    <property type="match status" value="1"/>
</dbReference>
<reference evidence="3 4" key="1">
    <citation type="submission" date="2015-12" db="EMBL/GenBank/DDBJ databases">
        <title>The genome of Folsomia candida.</title>
        <authorList>
            <person name="Faddeeva A."/>
            <person name="Derks M.F."/>
            <person name="Anvar Y."/>
            <person name="Smit S."/>
            <person name="Van Straalen N."/>
            <person name="Roelofs D."/>
        </authorList>
    </citation>
    <scope>NUCLEOTIDE SEQUENCE [LARGE SCALE GENOMIC DNA]</scope>
    <source>
        <strain evidence="3 4">VU population</strain>
        <tissue evidence="3">Whole body</tissue>
    </source>
</reference>
<dbReference type="InterPro" id="IPR016181">
    <property type="entry name" value="Acyl_CoA_acyltransferase"/>
</dbReference>
<dbReference type="Pfam" id="PF00583">
    <property type="entry name" value="Acetyltransf_1"/>
    <property type="match status" value="1"/>
</dbReference>
<dbReference type="GO" id="GO:0005739">
    <property type="term" value="C:mitochondrion"/>
    <property type="evidence" value="ECO:0007669"/>
    <property type="project" value="InterPro"/>
</dbReference>
<dbReference type="InterPro" id="IPR000182">
    <property type="entry name" value="GNAT_dom"/>
</dbReference>
<proteinExistence type="inferred from homology"/>
<sequence>MNISTNKVDRFQVIESRNYSTILQILRDRLPISGAIYNVAVTICKDNTKKMECYSLDGELTEEKAVILINYITEDVGQNINISLPSNFITITQDFKEALLSTCAINWTGSHMFVGIERILSPLIVEISAFTMGNSVDVTPTLSYWISPQKIDELTMQKQGNIQTKQLDVGHGVEFFMKNTPNAKSEERIRSMITNSVSIGAYKEGGIVVAAALLSHRGQVGPLLTAQDHRRNGYGLTCMIELLKEMKNQGFQGASSVVKDNVKSIRLHEKLGMTMTHESDWISHTRAE</sequence>
<keyword evidence="1" id="KW-0012">Acyltransferase</keyword>
<dbReference type="OrthoDB" id="7305308at2759"/>